<dbReference type="STRING" id="1642647.PSM36_1086"/>
<accession>A0A1R3SWJ7</accession>
<name>A0A1R3SWJ7_9BACT</name>
<protein>
    <submittedName>
        <fullName evidence="7">RNA polymerase sigma-70 factor</fullName>
    </submittedName>
</protein>
<dbReference type="PANTHER" id="PTHR43133:SF46">
    <property type="entry name" value="RNA POLYMERASE SIGMA-70 FACTOR ECF SUBFAMILY"/>
    <property type="match status" value="1"/>
</dbReference>
<evidence type="ECO:0000313" key="8">
    <source>
        <dbReference type="Proteomes" id="UP000187464"/>
    </source>
</evidence>
<dbReference type="KEGG" id="psac:PSM36_1086"/>
<dbReference type="NCBIfam" id="TIGR02937">
    <property type="entry name" value="sigma70-ECF"/>
    <property type="match status" value="1"/>
</dbReference>
<evidence type="ECO:0000256" key="2">
    <source>
        <dbReference type="ARBA" id="ARBA00023015"/>
    </source>
</evidence>
<dbReference type="EMBL" id="LT605205">
    <property type="protein sequence ID" value="SCD19911.1"/>
    <property type="molecule type" value="Genomic_DNA"/>
</dbReference>
<dbReference type="RefSeq" id="WP_026327198.1">
    <property type="nucleotide sequence ID" value="NZ_DAMBAO010000019.1"/>
</dbReference>
<dbReference type="InterPro" id="IPR007627">
    <property type="entry name" value="RNA_pol_sigma70_r2"/>
</dbReference>
<dbReference type="AlphaFoldDB" id="A0A1R3SWJ7"/>
<evidence type="ECO:0000256" key="3">
    <source>
        <dbReference type="ARBA" id="ARBA00023082"/>
    </source>
</evidence>
<dbReference type="InterPro" id="IPR014284">
    <property type="entry name" value="RNA_pol_sigma-70_dom"/>
</dbReference>
<organism evidence="7 8">
    <name type="scientific">Proteiniphilum saccharofermentans</name>
    <dbReference type="NCBI Taxonomy" id="1642647"/>
    <lineage>
        <taxon>Bacteria</taxon>
        <taxon>Pseudomonadati</taxon>
        <taxon>Bacteroidota</taxon>
        <taxon>Bacteroidia</taxon>
        <taxon>Bacteroidales</taxon>
        <taxon>Dysgonomonadaceae</taxon>
        <taxon>Proteiniphilum</taxon>
    </lineage>
</organism>
<dbReference type="Proteomes" id="UP000187464">
    <property type="component" value="Chromosome I"/>
</dbReference>
<feature type="domain" description="RNA polymerase sigma-70 region 2" evidence="5">
    <location>
        <begin position="13"/>
        <end position="79"/>
    </location>
</feature>
<proteinExistence type="inferred from homology"/>
<dbReference type="InterPro" id="IPR014327">
    <property type="entry name" value="RNA_pol_sigma70_bacteroid"/>
</dbReference>
<keyword evidence="8" id="KW-1185">Reference proteome</keyword>
<dbReference type="InterPro" id="IPR013324">
    <property type="entry name" value="RNA_pol_sigma_r3/r4-like"/>
</dbReference>
<evidence type="ECO:0000259" key="5">
    <source>
        <dbReference type="Pfam" id="PF04542"/>
    </source>
</evidence>
<comment type="similarity">
    <text evidence="1">Belongs to the sigma-70 factor family. ECF subfamily.</text>
</comment>
<dbReference type="NCBIfam" id="TIGR02985">
    <property type="entry name" value="Sig70_bacteroi1"/>
    <property type="match status" value="1"/>
</dbReference>
<dbReference type="GO" id="GO:0006352">
    <property type="term" value="P:DNA-templated transcription initiation"/>
    <property type="evidence" value="ECO:0007669"/>
    <property type="project" value="InterPro"/>
</dbReference>
<keyword evidence="3" id="KW-0731">Sigma factor</keyword>
<feature type="domain" description="RNA polymerase sigma factor 70 region 4 type 2" evidence="6">
    <location>
        <begin position="119"/>
        <end position="170"/>
    </location>
</feature>
<keyword evidence="4" id="KW-0804">Transcription</keyword>
<evidence type="ECO:0000313" key="7">
    <source>
        <dbReference type="EMBL" id="SCD19911.1"/>
    </source>
</evidence>
<dbReference type="Pfam" id="PF08281">
    <property type="entry name" value="Sigma70_r4_2"/>
    <property type="match status" value="1"/>
</dbReference>
<evidence type="ECO:0000259" key="6">
    <source>
        <dbReference type="Pfam" id="PF08281"/>
    </source>
</evidence>
<dbReference type="Gene3D" id="1.10.10.10">
    <property type="entry name" value="Winged helix-like DNA-binding domain superfamily/Winged helix DNA-binding domain"/>
    <property type="match status" value="1"/>
</dbReference>
<dbReference type="PANTHER" id="PTHR43133">
    <property type="entry name" value="RNA POLYMERASE ECF-TYPE SIGMA FACTO"/>
    <property type="match status" value="1"/>
</dbReference>
<dbReference type="Gene3D" id="1.10.1740.10">
    <property type="match status" value="1"/>
</dbReference>
<gene>
    <name evidence="7" type="ORF">PSM36_1086</name>
</gene>
<dbReference type="SUPFAM" id="SSF88659">
    <property type="entry name" value="Sigma3 and sigma4 domains of RNA polymerase sigma factors"/>
    <property type="match status" value="1"/>
</dbReference>
<dbReference type="SUPFAM" id="SSF88946">
    <property type="entry name" value="Sigma2 domain of RNA polymerase sigma factors"/>
    <property type="match status" value="1"/>
</dbReference>
<evidence type="ECO:0000256" key="1">
    <source>
        <dbReference type="ARBA" id="ARBA00010641"/>
    </source>
</evidence>
<dbReference type="Pfam" id="PF04542">
    <property type="entry name" value="Sigma70_r2"/>
    <property type="match status" value="1"/>
</dbReference>
<dbReference type="InterPro" id="IPR013249">
    <property type="entry name" value="RNA_pol_sigma70_r4_t2"/>
</dbReference>
<dbReference type="InterPro" id="IPR036388">
    <property type="entry name" value="WH-like_DNA-bd_sf"/>
</dbReference>
<evidence type="ECO:0000256" key="4">
    <source>
        <dbReference type="ARBA" id="ARBA00023163"/>
    </source>
</evidence>
<keyword evidence="2" id="KW-0805">Transcription regulation</keyword>
<dbReference type="InterPro" id="IPR039425">
    <property type="entry name" value="RNA_pol_sigma-70-like"/>
</dbReference>
<sequence>MESFSDIQSFNLLFNEYHERFIRFAIGYVKDRQTAEDFVSEAFAVFWENRRLLSPDTRPPAYLMTIVKNKCLNYLQHQQVQQRVTEDLRDHSEWLLQTKISTLEACEPDFLFSGEIQKIIDSTLNQLPKKTRRIFLMSRVEGFSYSMIARKMDLSQKSIEYHISKALELLRESLKDFM</sequence>
<dbReference type="GO" id="GO:0016987">
    <property type="term" value="F:sigma factor activity"/>
    <property type="evidence" value="ECO:0007669"/>
    <property type="project" value="UniProtKB-KW"/>
</dbReference>
<reference evidence="7 8" key="1">
    <citation type="submission" date="2016-08" db="EMBL/GenBank/DDBJ databases">
        <authorList>
            <person name="Seilhamer J.J."/>
        </authorList>
    </citation>
    <scope>NUCLEOTIDE SEQUENCE [LARGE SCALE GENOMIC DNA]</scope>
    <source>
        <strain evidence="7">M3/6</strain>
    </source>
</reference>
<dbReference type="InterPro" id="IPR013325">
    <property type="entry name" value="RNA_pol_sigma_r2"/>
</dbReference>
<dbReference type="GO" id="GO:0003677">
    <property type="term" value="F:DNA binding"/>
    <property type="evidence" value="ECO:0007669"/>
    <property type="project" value="InterPro"/>
</dbReference>